<proteinExistence type="predicted"/>
<accession>A0A1W2CPY6</accession>
<dbReference type="PANTHER" id="PTHR43641:SF2">
    <property type="entry name" value="DEHYDRATASE YBIW-RELATED"/>
    <property type="match status" value="1"/>
</dbReference>
<keyword evidence="7" id="KW-1185">Reference proteome</keyword>
<dbReference type="NCBIfam" id="TIGR01774">
    <property type="entry name" value="PFL2-3"/>
    <property type="match status" value="1"/>
</dbReference>
<feature type="domain" description="PFL" evidence="5">
    <location>
        <begin position="19"/>
        <end position="674"/>
    </location>
</feature>
<dbReference type="PROSITE" id="PS51149">
    <property type="entry name" value="GLY_RADICAL_2"/>
    <property type="match status" value="1"/>
</dbReference>
<keyword evidence="2" id="KW-0456">Lyase</keyword>
<dbReference type="Pfam" id="PF01228">
    <property type="entry name" value="Gly_radical"/>
    <property type="match status" value="1"/>
</dbReference>
<dbReference type="InterPro" id="IPR051215">
    <property type="entry name" value="GRE"/>
</dbReference>
<dbReference type="CDD" id="cd01677">
    <property type="entry name" value="PFL2_DhaB_BssA"/>
    <property type="match status" value="1"/>
</dbReference>
<evidence type="ECO:0000313" key="7">
    <source>
        <dbReference type="Proteomes" id="UP000192738"/>
    </source>
</evidence>
<dbReference type="SUPFAM" id="SSF51998">
    <property type="entry name" value="PFL-like glycyl radical enzymes"/>
    <property type="match status" value="1"/>
</dbReference>
<dbReference type="PROSITE" id="PS00850">
    <property type="entry name" value="GLY_RADICAL_1"/>
    <property type="match status" value="1"/>
</dbReference>
<evidence type="ECO:0000259" key="4">
    <source>
        <dbReference type="PROSITE" id="PS51149"/>
    </source>
</evidence>
<keyword evidence="1 3" id="KW-0556">Organic radical</keyword>
<evidence type="ECO:0000313" key="6">
    <source>
        <dbReference type="EMBL" id="SMC86922.1"/>
    </source>
</evidence>
<feature type="domain" description="Glycine radical" evidence="4">
    <location>
        <begin position="681"/>
        <end position="801"/>
    </location>
</feature>
<dbReference type="AlphaFoldDB" id="A0A1W2CPY6"/>
<dbReference type="OrthoDB" id="9803969at2"/>
<sequence>MASPAIKFEPQTTPSAISSRAGLLKDRLLSITPEICYERAELITESYKETEGMPIILRRAKALEKILQKMIIRIQPDELIVGNHTPKPRSSPIFPEFSFGWIEAEFDRLAQRAGDVFLISDECKEKLSAVFKYWQGKTTQEYAANLMPADAKAAQANGVFTVGNYFFLGVGHICVDYGMVLQKGYLGIKADVLKEKLKLDLTKPEDLKKSQFLQAVEIACDAAISFAARFADEAEKQAQTETNAQRKQELLAIAENCRKVPANPAQTFYESLQSFWFVQLIIQLESNGHSISPGRFDMYMYPYYKKDIMSGKLTQEQAMELIECLWVKFNEINKVRDEASTKAFGGYPMFQNLIVGGQTADGRDSTNELSYLCLDATENVRLPQPSLSIRFHQGTPQKFLIKSSEVAALGLGMPAMYNDHVIIPSLAARGVSLEDARDYCVIGCVEPQKGGKTEGWHDAAFFSLAKCLELALHDGVDPISGVQLGLKTGTLATMATFEEVMDAYRKQIEYFVKLLVISNNCCDIAHGSICPLPLLSSMVQDCVVKGKSLQEGGAHYNFTGPQGVGVANVGDALVALKKLVYDEGVISRTTLADALNSNWAGFETERQIMLNQAPKFGNDDDAADELARLAARIYCEEVEKYTNPRGGQFQAGLYPVSANVPLGAVVGALPDGRFSGTPLADGVSPVSGRDIKGPTAAAKSVAKLDHEIASNGTLFNQKFLPNALRGEAGLGNLAALIRSYFSLGGLHVQFNVISKETLEEAQRNPEQYRGLVVRVAGYSAFFTSLDKSLQEDIIARTEHDF</sequence>
<evidence type="ECO:0000256" key="3">
    <source>
        <dbReference type="PROSITE-ProRule" id="PRU00493"/>
    </source>
</evidence>
<dbReference type="GO" id="GO:0005829">
    <property type="term" value="C:cytosol"/>
    <property type="evidence" value="ECO:0007669"/>
    <property type="project" value="TreeGrafter"/>
</dbReference>
<feature type="modified residue" description="Glycine radical" evidence="3">
    <location>
        <position position="777"/>
    </location>
</feature>
<dbReference type="InterPro" id="IPR001150">
    <property type="entry name" value="Gly_radical"/>
</dbReference>
<name>A0A1W2CPY6_9FIRM</name>
<gene>
    <name evidence="6" type="ORF">SAMN04488500_11184</name>
</gene>
<organism evidence="6 7">
    <name type="scientific">Sporomusa malonica</name>
    <dbReference type="NCBI Taxonomy" id="112901"/>
    <lineage>
        <taxon>Bacteria</taxon>
        <taxon>Bacillati</taxon>
        <taxon>Bacillota</taxon>
        <taxon>Negativicutes</taxon>
        <taxon>Selenomonadales</taxon>
        <taxon>Sporomusaceae</taxon>
        <taxon>Sporomusa</taxon>
    </lineage>
</organism>
<dbReference type="InterPro" id="IPR010098">
    <property type="entry name" value="PFL2/GDeHydtase_fam"/>
</dbReference>
<dbReference type="EMBL" id="FWXI01000011">
    <property type="protein sequence ID" value="SMC86922.1"/>
    <property type="molecule type" value="Genomic_DNA"/>
</dbReference>
<dbReference type="InterPro" id="IPR004184">
    <property type="entry name" value="PFL_dom"/>
</dbReference>
<dbReference type="InterPro" id="IPR019777">
    <property type="entry name" value="Form_AcTrfase_GR_CS"/>
</dbReference>
<reference evidence="6 7" key="1">
    <citation type="submission" date="2017-04" db="EMBL/GenBank/DDBJ databases">
        <authorList>
            <person name="Afonso C.L."/>
            <person name="Miller P.J."/>
            <person name="Scott M.A."/>
            <person name="Spackman E."/>
            <person name="Goraichik I."/>
            <person name="Dimitrov K.M."/>
            <person name="Suarez D.L."/>
            <person name="Swayne D.E."/>
        </authorList>
    </citation>
    <scope>NUCLEOTIDE SEQUENCE [LARGE SCALE GENOMIC DNA]</scope>
    <source>
        <strain evidence="6 7">DSM 5090</strain>
    </source>
</reference>
<dbReference type="Pfam" id="PF02901">
    <property type="entry name" value="PFL-like"/>
    <property type="match status" value="1"/>
</dbReference>
<dbReference type="Gene3D" id="3.20.70.20">
    <property type="match status" value="1"/>
</dbReference>
<dbReference type="PANTHER" id="PTHR43641">
    <property type="entry name" value="FORMATE ACETYLTRANSFERASE 3-RELATED"/>
    <property type="match status" value="1"/>
</dbReference>
<evidence type="ECO:0000259" key="5">
    <source>
        <dbReference type="PROSITE" id="PS51554"/>
    </source>
</evidence>
<dbReference type="PROSITE" id="PS51554">
    <property type="entry name" value="PFL"/>
    <property type="match status" value="1"/>
</dbReference>
<dbReference type="GO" id="GO:0016829">
    <property type="term" value="F:lyase activity"/>
    <property type="evidence" value="ECO:0007669"/>
    <property type="project" value="UniProtKB-KW"/>
</dbReference>
<dbReference type="STRING" id="112901.SAMN04488500_11184"/>
<evidence type="ECO:0000256" key="2">
    <source>
        <dbReference type="ARBA" id="ARBA00023239"/>
    </source>
</evidence>
<dbReference type="RefSeq" id="WP_084576325.1">
    <property type="nucleotide sequence ID" value="NZ_CP155572.1"/>
</dbReference>
<evidence type="ECO:0000256" key="1">
    <source>
        <dbReference type="ARBA" id="ARBA00022818"/>
    </source>
</evidence>
<dbReference type="Proteomes" id="UP000192738">
    <property type="component" value="Unassembled WGS sequence"/>
</dbReference>
<protein>
    <submittedName>
        <fullName evidence="6">Glycerol dehydratase, cobalamin-independent, large subunit</fullName>
    </submittedName>
</protein>